<proteinExistence type="predicted"/>
<keyword evidence="3" id="KW-0808">Transferase</keyword>
<evidence type="ECO:0000256" key="1">
    <source>
        <dbReference type="ARBA" id="ARBA00022898"/>
    </source>
</evidence>
<dbReference type="Gene3D" id="3.40.640.10">
    <property type="entry name" value="Type I PLP-dependent aspartate aminotransferase-like (Major domain)"/>
    <property type="match status" value="1"/>
</dbReference>
<dbReference type="InterPro" id="IPR015421">
    <property type="entry name" value="PyrdxlP-dep_Trfase_major"/>
</dbReference>
<keyword evidence="1" id="KW-0663">Pyridoxal phosphate</keyword>
<protein>
    <submittedName>
        <fullName evidence="3">Aminotransferase class V-fold PLP-dependent enzyme</fullName>
    </submittedName>
</protein>
<dbReference type="EMBL" id="JAMFMA010000003">
    <property type="protein sequence ID" value="MCL6274983.1"/>
    <property type="molecule type" value="Genomic_DNA"/>
</dbReference>
<reference evidence="3 4" key="1">
    <citation type="submission" date="2022-05" db="EMBL/GenBank/DDBJ databases">
        <authorList>
            <person name="Park J.-S."/>
        </authorList>
    </citation>
    <scope>NUCLEOTIDE SEQUENCE [LARGE SCALE GENOMIC DNA]</scope>
    <source>
        <strain evidence="3 4">2012CJ35-5</strain>
    </source>
</reference>
<name>A0ABT0PUB7_9FLAO</name>
<evidence type="ECO:0000313" key="3">
    <source>
        <dbReference type="EMBL" id="MCL6274983.1"/>
    </source>
</evidence>
<dbReference type="RefSeq" id="WP_249658172.1">
    <property type="nucleotide sequence ID" value="NZ_JAMFMA010000003.1"/>
</dbReference>
<dbReference type="PANTHER" id="PTHR43586:SF15">
    <property type="entry name" value="BLR3095 PROTEIN"/>
    <property type="match status" value="1"/>
</dbReference>
<dbReference type="Pfam" id="PF00266">
    <property type="entry name" value="Aminotran_5"/>
    <property type="match status" value="1"/>
</dbReference>
<dbReference type="InterPro" id="IPR000192">
    <property type="entry name" value="Aminotrans_V_dom"/>
</dbReference>
<accession>A0ABT0PUB7</accession>
<dbReference type="SUPFAM" id="SSF53383">
    <property type="entry name" value="PLP-dependent transferases"/>
    <property type="match status" value="1"/>
</dbReference>
<keyword evidence="4" id="KW-1185">Reference proteome</keyword>
<gene>
    <name evidence="3" type="ORF">M3P19_13265</name>
</gene>
<dbReference type="PANTHER" id="PTHR43586">
    <property type="entry name" value="CYSTEINE DESULFURASE"/>
    <property type="match status" value="1"/>
</dbReference>
<feature type="domain" description="Aminotransferase class V" evidence="2">
    <location>
        <begin position="45"/>
        <end position="352"/>
    </location>
</feature>
<dbReference type="InterPro" id="IPR015422">
    <property type="entry name" value="PyrdxlP-dep_Trfase_small"/>
</dbReference>
<dbReference type="Gene3D" id="3.90.1150.10">
    <property type="entry name" value="Aspartate Aminotransferase, domain 1"/>
    <property type="match status" value="1"/>
</dbReference>
<evidence type="ECO:0000313" key="4">
    <source>
        <dbReference type="Proteomes" id="UP001203607"/>
    </source>
</evidence>
<evidence type="ECO:0000259" key="2">
    <source>
        <dbReference type="Pfam" id="PF00266"/>
    </source>
</evidence>
<dbReference type="GO" id="GO:0008483">
    <property type="term" value="F:transaminase activity"/>
    <property type="evidence" value="ECO:0007669"/>
    <property type="project" value="UniProtKB-KW"/>
</dbReference>
<comment type="caution">
    <text evidence="3">The sequence shown here is derived from an EMBL/GenBank/DDBJ whole genome shotgun (WGS) entry which is preliminary data.</text>
</comment>
<dbReference type="Proteomes" id="UP001203607">
    <property type="component" value="Unassembled WGS sequence"/>
</dbReference>
<sequence>MNHLRKKFPFLQQGIYANTAATGLLYEDLMEWRQEHDLDFLIGGSRMKEIWYDKIDEVKLTIADFFSCEKENVALVPNFTIGLNMLLEGLSKEYKVLLLDNDYPSLNWPFERRNFEREYISIAENMEQHILDKLKTRNFNVLALSLVQWINGVKIDLEFLKNIKKDYPDLLIIADGTQFCGTQNFNFLESGIDILGASAYKWLLAGYGNGFFLLRDGVSERLDVKAIGNWSVDRAGDLSTDIPLNKLLQPGHLDSLNFGSLQFSMDFLSNIGMDHIEAQVKQLSQKAHKAFTDLDLLQPYVANRKDHSSIFNIRADKNVFQKLSDENVVCVQRGDGIRLSFHFYNTENEIDAIVDLLKS</sequence>
<organism evidence="3 4">
    <name type="scientific">Flagellimonas spongiicola</name>
    <dbReference type="NCBI Taxonomy" id="2942208"/>
    <lineage>
        <taxon>Bacteria</taxon>
        <taxon>Pseudomonadati</taxon>
        <taxon>Bacteroidota</taxon>
        <taxon>Flavobacteriia</taxon>
        <taxon>Flavobacteriales</taxon>
        <taxon>Flavobacteriaceae</taxon>
        <taxon>Flagellimonas</taxon>
    </lineage>
</organism>
<dbReference type="InterPro" id="IPR015424">
    <property type="entry name" value="PyrdxlP-dep_Trfase"/>
</dbReference>
<keyword evidence="3" id="KW-0032">Aminotransferase</keyword>